<dbReference type="EC" id="6.3.4.19" evidence="8"/>
<dbReference type="AlphaFoldDB" id="A0A4S4K4X4"/>
<dbReference type="Pfam" id="PF01171">
    <property type="entry name" value="ATP_bind_3"/>
    <property type="match status" value="1"/>
</dbReference>
<evidence type="ECO:0000256" key="5">
    <source>
        <dbReference type="ARBA" id="ARBA00022741"/>
    </source>
</evidence>
<keyword evidence="4 8" id="KW-0819">tRNA processing</keyword>
<comment type="catalytic activity">
    <reaction evidence="7 8">
        <text>cytidine(34) in tRNA(Ile2) + L-lysine + ATP = lysidine(34) in tRNA(Ile2) + AMP + diphosphate + H(+)</text>
        <dbReference type="Rhea" id="RHEA:43744"/>
        <dbReference type="Rhea" id="RHEA-COMP:10625"/>
        <dbReference type="Rhea" id="RHEA-COMP:10670"/>
        <dbReference type="ChEBI" id="CHEBI:15378"/>
        <dbReference type="ChEBI" id="CHEBI:30616"/>
        <dbReference type="ChEBI" id="CHEBI:32551"/>
        <dbReference type="ChEBI" id="CHEBI:33019"/>
        <dbReference type="ChEBI" id="CHEBI:82748"/>
        <dbReference type="ChEBI" id="CHEBI:83665"/>
        <dbReference type="ChEBI" id="CHEBI:456215"/>
        <dbReference type="EC" id="6.3.4.19"/>
    </reaction>
</comment>
<comment type="similarity">
    <text evidence="8">Belongs to the tRNA(Ile)-lysidine synthase family.</text>
</comment>
<reference evidence="10 11" key="1">
    <citation type="submission" date="2014-01" db="EMBL/GenBank/DDBJ databases">
        <title>Draft genome sequencing of Bacillus alcalophilus CGMCC 1.3604.</title>
        <authorList>
            <person name="Yang J."/>
            <person name="Diao L."/>
            <person name="Yang S."/>
        </authorList>
    </citation>
    <scope>NUCLEOTIDE SEQUENCE [LARGE SCALE GENOMIC DNA]</scope>
    <source>
        <strain evidence="10 11">CGMCC 1.3604</strain>
    </source>
</reference>
<dbReference type="InterPro" id="IPR015262">
    <property type="entry name" value="tRNA_Ile_lys_synt_subst-bd"/>
</dbReference>
<dbReference type="NCBIfam" id="TIGR02432">
    <property type="entry name" value="lysidine_TilS_N"/>
    <property type="match status" value="1"/>
</dbReference>
<evidence type="ECO:0000259" key="9">
    <source>
        <dbReference type="SMART" id="SM00977"/>
    </source>
</evidence>
<dbReference type="Gene3D" id="3.40.50.620">
    <property type="entry name" value="HUPs"/>
    <property type="match status" value="1"/>
</dbReference>
<dbReference type="Proteomes" id="UP000297014">
    <property type="component" value="Unassembled WGS sequence"/>
</dbReference>
<dbReference type="Gene3D" id="3.30.465.60">
    <property type="match status" value="1"/>
</dbReference>
<keyword evidence="2 8" id="KW-0963">Cytoplasm</keyword>
<dbReference type="InterPro" id="IPR012796">
    <property type="entry name" value="Lysidine-tRNA-synth_C"/>
</dbReference>
<proteinExistence type="inferred from homology"/>
<keyword evidence="6 8" id="KW-0067">ATP-binding</keyword>
<dbReference type="InterPro" id="IPR012094">
    <property type="entry name" value="tRNA_Ile_lys_synt"/>
</dbReference>
<sequence length="472" mass="54746">MKQSVHDFVEKNQLFTHIDQVIVATSGGPDSMALLHYLWGRQTLFAIKVRAVHAHHQLRGDEADCDEQVVSEFCQEKGIPFETKRLEVTRYAKAEGVATQLAARHLRYQWLQEFVTAENIAIVTAHHADDQIETILMKQIRGYTPLQSPGIKKKRPFGNGYLIRPFLGITKEEIENYCKEEQIPFRVDSSNYSSKYTRNRYRKEILPFIKSENSQAHVQIQRQSDWSEDDHQYLQDLAKDAFHTVVSKKEEGFVTISQERFQVLRIPLQRRVIHLILSYLYGKNSPFISSIHIEQIIELFNSKEPSKQIDVGQGLVVYRDYLVCHFSRKDTYHVEAGSYHNLEVPGNVHTQLGDIFAYELREGEQDVARNKYYLQLPANIPTPFCIRTRRPGDWIEAKGMTGTKKLNRLFIDRKISQSLRDRWPIVLDARGQIIWVPLLMKSRVADLDSEGTKKIGLMYKPTDEILSLFGRN</sequence>
<dbReference type="GO" id="GO:0005524">
    <property type="term" value="F:ATP binding"/>
    <property type="evidence" value="ECO:0007669"/>
    <property type="project" value="UniProtKB-UniRule"/>
</dbReference>
<keyword evidence="3 8" id="KW-0436">Ligase</keyword>
<dbReference type="InterPro" id="IPR011063">
    <property type="entry name" value="TilS/TtcA_N"/>
</dbReference>
<comment type="caution">
    <text evidence="10">The sequence shown here is derived from an EMBL/GenBank/DDBJ whole genome shotgun (WGS) entry which is preliminary data.</text>
</comment>
<keyword evidence="5 8" id="KW-0547">Nucleotide-binding</keyword>
<dbReference type="Pfam" id="PF09179">
    <property type="entry name" value="TilS"/>
    <property type="match status" value="1"/>
</dbReference>
<dbReference type="SUPFAM" id="SSF56037">
    <property type="entry name" value="PheT/TilS domain"/>
    <property type="match status" value="1"/>
</dbReference>
<dbReference type="CDD" id="cd01992">
    <property type="entry name" value="TilS_N"/>
    <property type="match status" value="1"/>
</dbReference>
<dbReference type="GO" id="GO:0005737">
    <property type="term" value="C:cytoplasm"/>
    <property type="evidence" value="ECO:0007669"/>
    <property type="project" value="UniProtKB-SubCell"/>
</dbReference>
<dbReference type="PANTHER" id="PTHR43033:SF1">
    <property type="entry name" value="TRNA(ILE)-LYSIDINE SYNTHASE-RELATED"/>
    <property type="match status" value="1"/>
</dbReference>
<evidence type="ECO:0000256" key="7">
    <source>
        <dbReference type="ARBA" id="ARBA00048539"/>
    </source>
</evidence>
<feature type="domain" description="Lysidine-tRNA(Ile) synthetase C-terminal" evidence="9">
    <location>
        <begin position="384"/>
        <end position="457"/>
    </location>
</feature>
<evidence type="ECO:0000256" key="6">
    <source>
        <dbReference type="ARBA" id="ARBA00022840"/>
    </source>
</evidence>
<dbReference type="SUPFAM" id="SSF82829">
    <property type="entry name" value="MesJ substrate recognition domain-like"/>
    <property type="match status" value="1"/>
</dbReference>
<evidence type="ECO:0000256" key="3">
    <source>
        <dbReference type="ARBA" id="ARBA00022598"/>
    </source>
</evidence>
<dbReference type="SUPFAM" id="SSF52402">
    <property type="entry name" value="Adenine nucleotide alpha hydrolases-like"/>
    <property type="match status" value="1"/>
</dbReference>
<evidence type="ECO:0000313" key="10">
    <source>
        <dbReference type="EMBL" id="THG92390.1"/>
    </source>
</evidence>
<accession>A0A4S4K4X4</accession>
<dbReference type="PANTHER" id="PTHR43033">
    <property type="entry name" value="TRNA(ILE)-LYSIDINE SYNTHASE-RELATED"/>
    <property type="match status" value="1"/>
</dbReference>
<dbReference type="GO" id="GO:0032267">
    <property type="term" value="F:tRNA(Ile)-lysidine synthase activity"/>
    <property type="evidence" value="ECO:0007669"/>
    <property type="project" value="UniProtKB-EC"/>
</dbReference>
<evidence type="ECO:0000256" key="4">
    <source>
        <dbReference type="ARBA" id="ARBA00022694"/>
    </source>
</evidence>
<dbReference type="HAMAP" id="MF_01161">
    <property type="entry name" value="tRNA_Ile_lys_synt"/>
    <property type="match status" value="1"/>
</dbReference>
<evidence type="ECO:0000256" key="8">
    <source>
        <dbReference type="HAMAP-Rule" id="MF_01161"/>
    </source>
</evidence>
<evidence type="ECO:0000313" key="11">
    <source>
        <dbReference type="Proteomes" id="UP000297014"/>
    </source>
</evidence>
<dbReference type="InterPro" id="IPR012795">
    <property type="entry name" value="tRNA_Ile_lys_synt_N"/>
</dbReference>
<comment type="subcellular location">
    <subcellularLocation>
        <location evidence="1 8">Cytoplasm</location>
    </subcellularLocation>
</comment>
<evidence type="ECO:0000256" key="1">
    <source>
        <dbReference type="ARBA" id="ARBA00004496"/>
    </source>
</evidence>
<dbReference type="RefSeq" id="WP_003321853.1">
    <property type="nucleotide sequence ID" value="NZ_ALPT02000067.1"/>
</dbReference>
<dbReference type="GO" id="GO:0006400">
    <property type="term" value="P:tRNA modification"/>
    <property type="evidence" value="ECO:0007669"/>
    <property type="project" value="UniProtKB-UniRule"/>
</dbReference>
<comment type="function">
    <text evidence="8">Ligates lysine onto the cytidine present at position 34 of the AUA codon-specific tRNA(Ile) that contains the anticodon CAU, in an ATP-dependent manner. Cytidine is converted to lysidine, thus changing the amino acid specificity of the tRNA from methionine to isoleucine.</text>
</comment>
<gene>
    <name evidence="8" type="primary">tilS</name>
    <name evidence="10" type="ORF">AJ85_09985</name>
</gene>
<dbReference type="InterPro" id="IPR014729">
    <property type="entry name" value="Rossmann-like_a/b/a_fold"/>
</dbReference>
<dbReference type="OrthoDB" id="9807403at2"/>
<evidence type="ECO:0000256" key="2">
    <source>
        <dbReference type="ARBA" id="ARBA00022490"/>
    </source>
</evidence>
<organism evidence="10 11">
    <name type="scientific">Alkalihalobacillus alcalophilus ATCC 27647 = CGMCC 1.3604</name>
    <dbReference type="NCBI Taxonomy" id="1218173"/>
    <lineage>
        <taxon>Bacteria</taxon>
        <taxon>Bacillati</taxon>
        <taxon>Bacillota</taxon>
        <taxon>Bacilli</taxon>
        <taxon>Bacillales</taxon>
        <taxon>Bacillaceae</taxon>
        <taxon>Alkalihalobacillus</taxon>
    </lineage>
</organism>
<dbReference type="Pfam" id="PF11734">
    <property type="entry name" value="TilS_C"/>
    <property type="match status" value="1"/>
</dbReference>
<protein>
    <recommendedName>
        <fullName evidence="8">tRNA(Ile)-lysidine synthase</fullName>
        <ecNumber evidence="8">6.3.4.19</ecNumber>
    </recommendedName>
    <alternativeName>
        <fullName evidence="8">tRNA(Ile)-2-lysyl-cytidine synthase</fullName>
    </alternativeName>
    <alternativeName>
        <fullName evidence="8">tRNA(Ile)-lysidine synthetase</fullName>
    </alternativeName>
</protein>
<feature type="binding site" evidence="8">
    <location>
        <begin position="26"/>
        <end position="31"/>
    </location>
    <ligand>
        <name>ATP</name>
        <dbReference type="ChEBI" id="CHEBI:30616"/>
    </ligand>
</feature>
<dbReference type="EMBL" id="JALP01000003">
    <property type="protein sequence ID" value="THG92390.1"/>
    <property type="molecule type" value="Genomic_DNA"/>
</dbReference>
<comment type="domain">
    <text evidence="8">The N-terminal region contains the highly conserved SGGXDS motif, predicted to be a P-loop motif involved in ATP binding.</text>
</comment>
<dbReference type="NCBIfam" id="TIGR02433">
    <property type="entry name" value="lysidine_TilS_C"/>
    <property type="match status" value="1"/>
</dbReference>
<name>A0A4S4K4X4_ALKAL</name>
<dbReference type="SMART" id="SM00977">
    <property type="entry name" value="TilS_C"/>
    <property type="match status" value="1"/>
</dbReference>